<keyword evidence="3" id="KW-0472">Membrane</keyword>
<evidence type="ECO:0000259" key="4">
    <source>
        <dbReference type="Pfam" id="PF10145"/>
    </source>
</evidence>
<keyword evidence="2" id="KW-0175">Coiled coil</keyword>
<name>A0A410QG87_9FIRM</name>
<proteinExistence type="predicted"/>
<dbReference type="Gene3D" id="6.10.140.1430">
    <property type="match status" value="1"/>
</dbReference>
<evidence type="ECO:0000256" key="1">
    <source>
        <dbReference type="ARBA" id="ARBA00022612"/>
    </source>
</evidence>
<keyword evidence="6" id="KW-1185">Reference proteome</keyword>
<dbReference type="KEGG" id="spoa:EQM13_16315"/>
<evidence type="ECO:0000313" key="5">
    <source>
        <dbReference type="EMBL" id="QAT63017.1"/>
    </source>
</evidence>
<feature type="domain" description="Phage tail tape measure protein" evidence="4">
    <location>
        <begin position="207"/>
        <end position="405"/>
    </location>
</feature>
<dbReference type="PANTHER" id="PTHR37813:SF1">
    <property type="entry name" value="FELS-2 PROPHAGE PROTEIN"/>
    <property type="match status" value="1"/>
</dbReference>
<gene>
    <name evidence="5" type="ORF">EQM13_16315</name>
</gene>
<keyword evidence="1" id="KW-1188">Viral release from host cell</keyword>
<evidence type="ECO:0000256" key="2">
    <source>
        <dbReference type="SAM" id="Coils"/>
    </source>
</evidence>
<keyword evidence="3" id="KW-1133">Transmembrane helix</keyword>
<dbReference type="OrthoDB" id="9780715at2"/>
<protein>
    <submittedName>
        <fullName evidence="5">Phage tail tape measure protein</fullName>
    </submittedName>
</protein>
<dbReference type="Proteomes" id="UP000287969">
    <property type="component" value="Chromosome"/>
</dbReference>
<dbReference type="NCBIfam" id="TIGR01760">
    <property type="entry name" value="tape_meas_TP901"/>
    <property type="match status" value="1"/>
</dbReference>
<dbReference type="EMBL" id="CP035282">
    <property type="protein sequence ID" value="QAT63017.1"/>
    <property type="molecule type" value="Genomic_DNA"/>
</dbReference>
<feature type="coiled-coil region" evidence="2">
    <location>
        <begin position="99"/>
        <end position="133"/>
    </location>
</feature>
<dbReference type="SUPFAM" id="SSF58113">
    <property type="entry name" value="Apolipoprotein A-I"/>
    <property type="match status" value="1"/>
</dbReference>
<keyword evidence="3" id="KW-0812">Transmembrane</keyword>
<feature type="transmembrane region" description="Helical" evidence="3">
    <location>
        <begin position="498"/>
        <end position="516"/>
    </location>
</feature>
<dbReference type="AlphaFoldDB" id="A0A410QG87"/>
<dbReference type="InterPro" id="IPR010090">
    <property type="entry name" value="Phage_tape_meas"/>
</dbReference>
<sequence>MPGGEKLAREIGSLNVKIGLDSSGFQNGIASLNREMRVLYSQFKASTAALGEHGKGLEGLKLKSDSLTKQTDIQKQRVEALDAAHKKSVETKGQDAKATKDLEIKLNNAKAKLSSMEQDLKNVNKEIETQSSSWYKLGQALEPIGNKMQDIGKGMESVGKDLTKTVTLPIAGIGAAAIKIGMDFEESMSKVKAMSGATGEEMVLLEQAARDAGASTSKSAKDAADALGFMALAGWDSTTSMEALMPVLRLSEAGNIDLAKASSLVTDSMSAMGLTTQELPGYLNIVAQTARSSNTDIDQMAEAYLKVGGTLRGLGVPLEESALALGLLANSGIKGSEAGTALNAVMTNLTAPTGRAKQALEELSFSAFDSEGNFKGLENVLFDLKDKLAGMTEEQRNTYLAMIGGKEHVKDLNALLNGLDDSYDDLTASIKESDGALEDVAKTMQDNNKGSLTALKSAIEELGLKIYDVLKPSIANIIEAIQGFIDKLNSLSPAQQETIVKLGLLVAAIGPALLIFGKIITVVGSAITAFSTISTAVAGAGGAIAALTGPIGIAIAAITAIIGIGVTLYMNWDTIKEKAGLLKETISEKWNDIKENTSEAWENVKITVSEKWDDVKTNTSETLTNIKTGVSEGWENIKTNTSETWDTIKTNTSESWDNIKTTISDKWETIKTNTSDTLNNINSSISEKWDSVKTKTSETWENLKTDTSTSWGFIKDKIDEHGGGIKGILGTYMDGYKLVWETGLNAMNTITGGKFNDMAEKVKGAFNRIKEGIQSGLDKIKDWNNQRVENKEATFTTRIREVFETVGNKVKNIGRNAQGTDYWRGGLTWVGERGPELVNLPRGSKVLSNEKLMEMIKGKGQTNTNNSNLTIHIDNFNNNTDKDIEQLAYELEFYRQRVAMGRGGI</sequence>
<feature type="transmembrane region" description="Helical" evidence="3">
    <location>
        <begin position="551"/>
        <end position="572"/>
    </location>
</feature>
<accession>A0A410QG87</accession>
<dbReference type="PANTHER" id="PTHR37813">
    <property type="entry name" value="FELS-2 PROPHAGE PROTEIN"/>
    <property type="match status" value="1"/>
</dbReference>
<reference evidence="6" key="1">
    <citation type="submission" date="2019-01" db="EMBL/GenBank/DDBJ databases">
        <title>Draft genomes of a novel of Sporanaerobacter strains.</title>
        <authorList>
            <person name="Ma S."/>
        </authorList>
    </citation>
    <scope>NUCLEOTIDE SEQUENCE [LARGE SCALE GENOMIC DNA]</scope>
    <source>
        <strain evidence="6">NJN-17</strain>
    </source>
</reference>
<evidence type="ECO:0000313" key="6">
    <source>
        <dbReference type="Proteomes" id="UP000287969"/>
    </source>
</evidence>
<dbReference type="Pfam" id="PF10145">
    <property type="entry name" value="PhageMin_Tail"/>
    <property type="match status" value="1"/>
</dbReference>
<organism evidence="5 6">
    <name type="scientific">Acidilutibacter cellobiosedens</name>
    <dbReference type="NCBI Taxonomy" id="2507161"/>
    <lineage>
        <taxon>Bacteria</taxon>
        <taxon>Bacillati</taxon>
        <taxon>Bacillota</taxon>
        <taxon>Tissierellia</taxon>
        <taxon>Tissierellales</taxon>
        <taxon>Acidilutibacteraceae</taxon>
        <taxon>Acidilutibacter</taxon>
    </lineage>
</organism>
<evidence type="ECO:0000256" key="3">
    <source>
        <dbReference type="SAM" id="Phobius"/>
    </source>
</evidence>
<dbReference type="Gene3D" id="1.20.120.20">
    <property type="entry name" value="Apolipoprotein"/>
    <property type="match status" value="1"/>
</dbReference>